<evidence type="ECO:0000256" key="1">
    <source>
        <dbReference type="SAM" id="MobiDB-lite"/>
    </source>
</evidence>
<dbReference type="EMBL" id="JABVEC010000053">
    <property type="protein sequence ID" value="MBC6470981.1"/>
    <property type="molecule type" value="Genomic_DNA"/>
</dbReference>
<evidence type="ECO:0000313" key="3">
    <source>
        <dbReference type="EMBL" id="MBC6470981.1"/>
    </source>
</evidence>
<feature type="domain" description="HTH cro/C1-type" evidence="2">
    <location>
        <begin position="10"/>
        <end position="53"/>
    </location>
</feature>
<gene>
    <name evidence="3" type="ORF">HKK74_36650</name>
</gene>
<dbReference type="SUPFAM" id="SSF47413">
    <property type="entry name" value="lambda repressor-like DNA-binding domains"/>
    <property type="match status" value="1"/>
</dbReference>
<proteinExistence type="predicted"/>
<dbReference type="CDD" id="cd00093">
    <property type="entry name" value="HTH_XRE"/>
    <property type="match status" value="1"/>
</dbReference>
<evidence type="ECO:0000313" key="4">
    <source>
        <dbReference type="Proteomes" id="UP000805614"/>
    </source>
</evidence>
<feature type="region of interest" description="Disordered" evidence="1">
    <location>
        <begin position="367"/>
        <end position="390"/>
    </location>
</feature>
<keyword evidence="4" id="KW-1185">Reference proteome</keyword>
<dbReference type="PROSITE" id="PS50943">
    <property type="entry name" value="HTH_CROC1"/>
    <property type="match status" value="1"/>
</dbReference>
<reference evidence="3 4" key="1">
    <citation type="submission" date="2020-06" db="EMBL/GenBank/DDBJ databases">
        <title>Actinomadura xiongansis sp. nov., isolated from soil of Baiyangdian.</title>
        <authorList>
            <person name="Zhang X."/>
        </authorList>
    </citation>
    <scope>NUCLEOTIDE SEQUENCE [LARGE SCALE GENOMIC DNA]</scope>
    <source>
        <strain evidence="3 4">HBUM206468</strain>
    </source>
</reference>
<evidence type="ECO:0000259" key="2">
    <source>
        <dbReference type="PROSITE" id="PS50943"/>
    </source>
</evidence>
<organism evidence="3 4">
    <name type="scientific">Actinomadura alba</name>
    <dbReference type="NCBI Taxonomy" id="406431"/>
    <lineage>
        <taxon>Bacteria</taxon>
        <taxon>Bacillati</taxon>
        <taxon>Actinomycetota</taxon>
        <taxon>Actinomycetes</taxon>
        <taxon>Streptosporangiales</taxon>
        <taxon>Thermomonosporaceae</taxon>
        <taxon>Actinomadura</taxon>
    </lineage>
</organism>
<dbReference type="InterPro" id="IPR010982">
    <property type="entry name" value="Lambda_DNA-bd_dom_sf"/>
</dbReference>
<dbReference type="Proteomes" id="UP000805614">
    <property type="component" value="Unassembled WGS sequence"/>
</dbReference>
<accession>A0ABR7M1R4</accession>
<name>A0ABR7M1R4_9ACTN</name>
<comment type="caution">
    <text evidence="3">The sequence shown here is derived from an EMBL/GenBank/DDBJ whole genome shotgun (WGS) entry which is preliminary data.</text>
</comment>
<dbReference type="SMART" id="SM00530">
    <property type="entry name" value="HTH_XRE"/>
    <property type="match status" value="1"/>
</dbReference>
<dbReference type="Gene3D" id="1.10.260.40">
    <property type="entry name" value="lambda repressor-like DNA-binding domains"/>
    <property type="match status" value="1"/>
</dbReference>
<protein>
    <submittedName>
        <fullName evidence="3">Helix-turn-helix transcriptional regulator</fullName>
    </submittedName>
</protein>
<dbReference type="InterPro" id="IPR001387">
    <property type="entry name" value="Cro/C1-type_HTH"/>
</dbReference>
<feature type="compositionally biased region" description="Polar residues" evidence="1">
    <location>
        <begin position="368"/>
        <end position="383"/>
    </location>
</feature>
<dbReference type="RefSeq" id="WP_187248021.1">
    <property type="nucleotide sequence ID" value="NZ_BAAAOK010000017.1"/>
</dbReference>
<sequence>MEARSLPEALKLIKEQHGWSQNRLARELGISQSWVSDAMRGKKDTSTAKAIKLLARVGWELRIAPKSEVDPVKRRDFVAAAAAVVFVPSPKSSPYQDAEYVRVLADRLAGNRYELGGVPLAPSALDHVRKAGRVIGDSRDRRLLMAASVLADQAALVLYDAGRLTVAAHVGTTALSLSRRAVDFQGQANAYDTLSRISGYRGDHARGVAYARKGLRLPDLPAGQRAFLNMRLGRSLAAIPGQGNASRTAFDRARSTDGLSPLGEAAMIGDVGIGLGLLREYREAEALLDEAAELIGRWSPLFQAQYLGRQIQTALRASQPSHAAARMFALAGVAPLVTSSRLDKRISEILGQSAAWHNVPEMRDARAQLSSVSRQDLPTSTGQRPVRTRT</sequence>
<dbReference type="Pfam" id="PF01381">
    <property type="entry name" value="HTH_3"/>
    <property type="match status" value="1"/>
</dbReference>